<protein>
    <recommendedName>
        <fullName evidence="7">Recombination protein RecR</fullName>
    </recommendedName>
</protein>
<dbReference type="PANTHER" id="PTHR30446">
    <property type="entry name" value="RECOMBINATION PROTEIN RECR"/>
    <property type="match status" value="1"/>
</dbReference>
<comment type="similarity">
    <text evidence="7">Belongs to the RecR family.</text>
</comment>
<proteinExistence type="inferred from homology"/>
<keyword evidence="2 7" id="KW-0227">DNA damage</keyword>
<dbReference type="AlphaFoldDB" id="A0A7W0C9A5"/>
<feature type="domain" description="Toprim" evidence="8">
    <location>
        <begin position="81"/>
        <end position="176"/>
    </location>
</feature>
<organism evidence="9 10">
    <name type="scientific">Desulfosalsimonas propionicica</name>
    <dbReference type="NCBI Taxonomy" id="332175"/>
    <lineage>
        <taxon>Bacteria</taxon>
        <taxon>Pseudomonadati</taxon>
        <taxon>Thermodesulfobacteriota</taxon>
        <taxon>Desulfobacteria</taxon>
        <taxon>Desulfobacterales</taxon>
        <taxon>Desulfosalsimonadaceae</taxon>
        <taxon>Desulfosalsimonas</taxon>
    </lineage>
</organism>
<evidence type="ECO:0000256" key="3">
    <source>
        <dbReference type="ARBA" id="ARBA00022771"/>
    </source>
</evidence>
<dbReference type="Pfam" id="PF21175">
    <property type="entry name" value="RecR_C"/>
    <property type="match status" value="1"/>
</dbReference>
<evidence type="ECO:0000259" key="8">
    <source>
        <dbReference type="PROSITE" id="PS50880"/>
    </source>
</evidence>
<comment type="function">
    <text evidence="7">May play a role in DNA repair. It seems to be involved in an RecBC-independent recombinational process of DNA repair. It may act with RecF and RecO.</text>
</comment>
<sequence length="199" mass="21609">MKHYPEAMYRLIRQFCKLPGIGQKSAERFAMYLLSAPDTEVAALSKSIGELKKQVTVCKTCFCLSDQETCAICRDPGRDSGLVCVVESPADMAAIEKSGAFTGVYHVLQGLISPMDGIGPEEIRIRELVARVRAGTVKEVVIATSTSVEGEATADYIDKALKSFEVNVTRIASGVPMGGELKYIDQVTLKKAMEARRAV</sequence>
<accession>A0A7W0C9A5</accession>
<dbReference type="Gene3D" id="1.10.8.420">
    <property type="entry name" value="RecR Domain 1"/>
    <property type="match status" value="1"/>
</dbReference>
<dbReference type="InterPro" id="IPR006171">
    <property type="entry name" value="TOPRIM_dom"/>
</dbReference>
<dbReference type="Gene3D" id="3.40.1360.10">
    <property type="match status" value="1"/>
</dbReference>
<dbReference type="SUPFAM" id="SSF111304">
    <property type="entry name" value="Recombination protein RecR"/>
    <property type="match status" value="1"/>
</dbReference>
<dbReference type="NCBIfam" id="TIGR00615">
    <property type="entry name" value="recR"/>
    <property type="match status" value="1"/>
</dbReference>
<dbReference type="PANTHER" id="PTHR30446:SF0">
    <property type="entry name" value="RECOMBINATION PROTEIN RECR"/>
    <property type="match status" value="1"/>
</dbReference>
<dbReference type="Proteomes" id="UP000525298">
    <property type="component" value="Unassembled WGS sequence"/>
</dbReference>
<keyword evidence="3 7" id="KW-0863">Zinc-finger</keyword>
<dbReference type="GO" id="GO:0008270">
    <property type="term" value="F:zinc ion binding"/>
    <property type="evidence" value="ECO:0007669"/>
    <property type="project" value="UniProtKB-KW"/>
</dbReference>
<evidence type="ECO:0000256" key="1">
    <source>
        <dbReference type="ARBA" id="ARBA00022723"/>
    </source>
</evidence>
<dbReference type="HAMAP" id="MF_00017">
    <property type="entry name" value="RecR"/>
    <property type="match status" value="1"/>
</dbReference>
<name>A0A7W0C9A5_9BACT</name>
<dbReference type="Pfam" id="PF13662">
    <property type="entry name" value="Toprim_4"/>
    <property type="match status" value="1"/>
</dbReference>
<dbReference type="PROSITE" id="PS01300">
    <property type="entry name" value="RECR"/>
    <property type="match status" value="1"/>
</dbReference>
<dbReference type="Gene3D" id="3.30.60.80">
    <property type="match status" value="1"/>
</dbReference>
<dbReference type="SMART" id="SM00493">
    <property type="entry name" value="TOPRIM"/>
    <property type="match status" value="1"/>
</dbReference>
<dbReference type="Pfam" id="PF02132">
    <property type="entry name" value="RecR_ZnF"/>
    <property type="match status" value="1"/>
</dbReference>
<feature type="zinc finger region" description="C4-type" evidence="7">
    <location>
        <begin position="58"/>
        <end position="73"/>
    </location>
</feature>
<dbReference type="InterPro" id="IPR023627">
    <property type="entry name" value="Rcmb_RecR"/>
</dbReference>
<keyword evidence="5 7" id="KW-0233">DNA recombination</keyword>
<dbReference type="CDD" id="cd01025">
    <property type="entry name" value="TOPRIM_recR"/>
    <property type="match status" value="1"/>
</dbReference>
<evidence type="ECO:0000256" key="7">
    <source>
        <dbReference type="HAMAP-Rule" id="MF_00017"/>
    </source>
</evidence>
<dbReference type="PROSITE" id="PS50880">
    <property type="entry name" value="TOPRIM"/>
    <property type="match status" value="1"/>
</dbReference>
<evidence type="ECO:0000256" key="4">
    <source>
        <dbReference type="ARBA" id="ARBA00022833"/>
    </source>
</evidence>
<dbReference type="InterPro" id="IPR015967">
    <property type="entry name" value="Rcmb_RecR_Znf"/>
</dbReference>
<keyword evidence="1 7" id="KW-0479">Metal-binding</keyword>
<dbReference type="Gene3D" id="6.10.250.240">
    <property type="match status" value="1"/>
</dbReference>
<comment type="caution">
    <text evidence="9">The sequence shown here is derived from an EMBL/GenBank/DDBJ whole genome shotgun (WGS) entry which is preliminary data.</text>
</comment>
<dbReference type="InterPro" id="IPR000093">
    <property type="entry name" value="DNA_Rcmb_RecR"/>
</dbReference>
<evidence type="ECO:0000313" key="10">
    <source>
        <dbReference type="Proteomes" id="UP000525298"/>
    </source>
</evidence>
<evidence type="ECO:0000313" key="9">
    <source>
        <dbReference type="EMBL" id="MBA2881533.1"/>
    </source>
</evidence>
<dbReference type="Pfam" id="PF21176">
    <property type="entry name" value="RecR_HhH"/>
    <property type="match status" value="1"/>
</dbReference>
<evidence type="ECO:0000256" key="2">
    <source>
        <dbReference type="ARBA" id="ARBA00022763"/>
    </source>
</evidence>
<keyword evidence="10" id="KW-1185">Reference proteome</keyword>
<keyword evidence="6 7" id="KW-0234">DNA repair</keyword>
<evidence type="ECO:0000256" key="6">
    <source>
        <dbReference type="ARBA" id="ARBA00023204"/>
    </source>
</evidence>
<dbReference type="RefSeq" id="WP_181551183.1">
    <property type="nucleotide sequence ID" value="NZ_JACDUS010000004.1"/>
</dbReference>
<dbReference type="GO" id="GO:0006281">
    <property type="term" value="P:DNA repair"/>
    <property type="evidence" value="ECO:0007669"/>
    <property type="project" value="UniProtKB-UniRule"/>
</dbReference>
<dbReference type="EMBL" id="JACDUS010000004">
    <property type="protein sequence ID" value="MBA2881533.1"/>
    <property type="molecule type" value="Genomic_DNA"/>
</dbReference>
<reference evidence="9 10" key="1">
    <citation type="submission" date="2020-07" db="EMBL/GenBank/DDBJ databases">
        <title>Genomic Encyclopedia of Type Strains, Phase IV (KMG-IV): sequencing the most valuable type-strain genomes for metagenomic binning, comparative biology and taxonomic classification.</title>
        <authorList>
            <person name="Goeker M."/>
        </authorList>
    </citation>
    <scope>NUCLEOTIDE SEQUENCE [LARGE SCALE GENOMIC DNA]</scope>
    <source>
        <strain evidence="9 10">DSM 17721</strain>
    </source>
</reference>
<dbReference type="GO" id="GO:0003677">
    <property type="term" value="F:DNA binding"/>
    <property type="evidence" value="ECO:0007669"/>
    <property type="project" value="UniProtKB-UniRule"/>
</dbReference>
<dbReference type="InterPro" id="IPR034137">
    <property type="entry name" value="TOPRIM_RecR"/>
</dbReference>
<gene>
    <name evidence="7" type="primary">recR</name>
    <name evidence="9" type="ORF">HNR65_001860</name>
</gene>
<keyword evidence="4 7" id="KW-0862">Zinc</keyword>
<dbReference type="GO" id="GO:0006310">
    <property type="term" value="P:DNA recombination"/>
    <property type="evidence" value="ECO:0007669"/>
    <property type="project" value="UniProtKB-UniRule"/>
</dbReference>
<evidence type="ECO:0000256" key="5">
    <source>
        <dbReference type="ARBA" id="ARBA00023172"/>
    </source>
</evidence>